<dbReference type="EMBL" id="CP002959">
    <property type="protein sequence ID" value="AFM12553.1"/>
    <property type="molecule type" value="Genomic_DNA"/>
</dbReference>
<reference evidence="1 2" key="1">
    <citation type="submission" date="2012-06" db="EMBL/GenBank/DDBJ databases">
        <title>The complete chromosome of genome of Turneriella parva DSM 21527.</title>
        <authorList>
            <consortium name="US DOE Joint Genome Institute (JGI-PGF)"/>
            <person name="Lucas S."/>
            <person name="Han J."/>
            <person name="Lapidus A."/>
            <person name="Bruce D."/>
            <person name="Goodwin L."/>
            <person name="Pitluck S."/>
            <person name="Peters L."/>
            <person name="Kyrpides N."/>
            <person name="Mavromatis K."/>
            <person name="Ivanova N."/>
            <person name="Mikhailova N."/>
            <person name="Chertkov O."/>
            <person name="Detter J.C."/>
            <person name="Tapia R."/>
            <person name="Han C."/>
            <person name="Land M."/>
            <person name="Hauser L."/>
            <person name="Markowitz V."/>
            <person name="Cheng J.-F."/>
            <person name="Hugenholtz P."/>
            <person name="Woyke T."/>
            <person name="Wu D."/>
            <person name="Gronow S."/>
            <person name="Wellnitz S."/>
            <person name="Brambilla E."/>
            <person name="Klenk H.-P."/>
            <person name="Eisen J.A."/>
        </authorList>
    </citation>
    <scope>NUCLEOTIDE SEQUENCE [LARGE SCALE GENOMIC DNA]</scope>
    <source>
        <strain evidence="2">ATCC BAA-1111 / DSM 21527 / NCTC 11395 / H</strain>
    </source>
</reference>
<dbReference type="Proteomes" id="UP000006048">
    <property type="component" value="Chromosome"/>
</dbReference>
<dbReference type="RefSeq" id="WP_014803062.1">
    <property type="nucleotide sequence ID" value="NC_018020.1"/>
</dbReference>
<dbReference type="HOGENOM" id="CLU_470042_0_0_12"/>
<keyword evidence="2" id="KW-1185">Reference proteome</keyword>
<dbReference type="KEGG" id="tpx:Turpa_1906"/>
<evidence type="ECO:0000313" key="2">
    <source>
        <dbReference type="Proteomes" id="UP000006048"/>
    </source>
</evidence>
<dbReference type="STRING" id="869212.Turpa_1906"/>
<accession>I4B5J6</accession>
<dbReference type="PROSITE" id="PS51257">
    <property type="entry name" value="PROKAR_LIPOPROTEIN"/>
    <property type="match status" value="1"/>
</dbReference>
<evidence type="ECO:0000313" key="1">
    <source>
        <dbReference type="EMBL" id="AFM12553.1"/>
    </source>
</evidence>
<evidence type="ECO:0008006" key="3">
    <source>
        <dbReference type="Google" id="ProtNLM"/>
    </source>
</evidence>
<dbReference type="AlphaFoldDB" id="I4B5J6"/>
<dbReference type="OrthoDB" id="9803054at2"/>
<proteinExistence type="predicted"/>
<name>I4B5J6_TURPD</name>
<organism evidence="1 2">
    <name type="scientific">Turneriella parva (strain ATCC BAA-1111 / DSM 21527 / NCTC 11395 / H)</name>
    <name type="common">Leptospira parva</name>
    <dbReference type="NCBI Taxonomy" id="869212"/>
    <lineage>
        <taxon>Bacteria</taxon>
        <taxon>Pseudomonadati</taxon>
        <taxon>Spirochaetota</taxon>
        <taxon>Spirochaetia</taxon>
        <taxon>Leptospirales</taxon>
        <taxon>Leptospiraceae</taxon>
        <taxon>Turneriella</taxon>
    </lineage>
</organism>
<protein>
    <recommendedName>
        <fullName evidence="3">Surface antigen (D15)</fullName>
    </recommendedName>
</protein>
<gene>
    <name evidence="1" type="ordered locus">Turpa_1906</name>
</gene>
<sequence length="580" mass="64662">MRLQRFRGLCAAAAFTFAACNGNDDAARQLPADIEAIFDAPAGHDQKPGLLSEAITIGTITVLNQTVLPEDDFFAPLVNNLHYTTTKTTIRDQLNFAEGSTVERWQLYDAERYIRMLDPVKQAKIIEKKNAETGKTDLTIVTRDRLSAYVRGGGSGTGGYTNFGMQVGETSLFGRLYNVGAAYSRENFRDFIGFSAGKQRIAGTKWEVGVSTLDGFSDSRHNYSSKSIGISHPFIVDGQRHAFSIGAGYSQGVLYEYLGSGIRNGVNTANGQPFGLIYRARTETFSANYLYGIGTKNRIEFGPGIQRFVNRSYFIAPQDQYVVGDTPELQVSQRSKEFYQVEQFSTHAVSFTVNTRNGDFVPMTDFRRYLFVEDQFEGFRTSTTVSHANPAFGLSDHYTRPAFVASYQKNLLAKILRIEATIGRSAAFWLNRYEIPRDDSWQSDVRGFWFMNFGTLALRQYTTEGNNLSIAARNQIAGEFTRGFYYGSISPSAGSLTSFEYRSPSVKLPYILLAGVAFFDYAGVGAALQNLTYHPIVGLGLRSMLYEFDNNVFRLDFGFNLNDDGLSFLNAMQFGLSHAF</sequence>